<keyword evidence="1" id="KW-0547">Nucleotide-binding</keyword>
<keyword evidence="2" id="KW-0378">Hydrolase</keyword>
<evidence type="ECO:0000256" key="1">
    <source>
        <dbReference type="ARBA" id="ARBA00022741"/>
    </source>
</evidence>
<dbReference type="SUPFAM" id="SSF50891">
    <property type="entry name" value="Cyclophilin-like"/>
    <property type="match status" value="1"/>
</dbReference>
<proteinExistence type="predicted"/>
<dbReference type="Gene3D" id="2.40.100.10">
    <property type="entry name" value="Cyclophilin-like"/>
    <property type="match status" value="1"/>
</dbReference>
<dbReference type="InterPro" id="IPR052708">
    <property type="entry name" value="PxpC"/>
</dbReference>
<feature type="domain" description="Carboxyltransferase" evidence="4">
    <location>
        <begin position="26"/>
        <end position="302"/>
    </location>
</feature>
<dbReference type="InterPro" id="IPR003778">
    <property type="entry name" value="CT_A_B"/>
</dbReference>
<gene>
    <name evidence="5" type="ORF">ACFFUT_09995</name>
</gene>
<dbReference type="Pfam" id="PF02626">
    <property type="entry name" value="CT_A_B"/>
    <property type="match status" value="1"/>
</dbReference>
<reference evidence="5 6" key="1">
    <citation type="submission" date="2024-09" db="EMBL/GenBank/DDBJ databases">
        <authorList>
            <person name="Sun Q."/>
            <person name="Mori K."/>
        </authorList>
    </citation>
    <scope>NUCLEOTIDE SEQUENCE [LARGE SCALE GENOMIC DNA]</scope>
    <source>
        <strain evidence="5 6">CECT 8726</strain>
    </source>
</reference>
<organism evidence="5 6">
    <name type="scientific">Pseudohalocynthiibacter aestuariivivens</name>
    <dbReference type="NCBI Taxonomy" id="1591409"/>
    <lineage>
        <taxon>Bacteria</taxon>
        <taxon>Pseudomonadati</taxon>
        <taxon>Pseudomonadota</taxon>
        <taxon>Alphaproteobacteria</taxon>
        <taxon>Rhodobacterales</taxon>
        <taxon>Paracoccaceae</taxon>
        <taxon>Pseudohalocynthiibacter</taxon>
    </lineage>
</organism>
<dbReference type="Proteomes" id="UP001589683">
    <property type="component" value="Unassembled WGS sequence"/>
</dbReference>
<evidence type="ECO:0000313" key="6">
    <source>
        <dbReference type="Proteomes" id="UP001589683"/>
    </source>
</evidence>
<comment type="caution">
    <text evidence="5">The sequence shown here is derived from an EMBL/GenBank/DDBJ whole genome shotgun (WGS) entry which is preliminary data.</text>
</comment>
<evidence type="ECO:0000259" key="4">
    <source>
        <dbReference type="SMART" id="SM00797"/>
    </source>
</evidence>
<evidence type="ECO:0000256" key="3">
    <source>
        <dbReference type="ARBA" id="ARBA00022840"/>
    </source>
</evidence>
<sequence>MSAKFTVSFAGPLVSVQDYGRPGSMRFGVPRSGPMDRTSFAVLRRALEQNEGFAAIEVSIGGMVLKCTEGNVTAGFVGGNFSVSLDGQPQSPWSVFTIRAGSTLTIRPGLEGSWGYLGFCGKINSSEWLGSQATHLASGLCGHPLAAGATIEVSEAKVEAGFTCSLPIPDFARFSGNVRIVPGPQDDCFAPETLGALVSEPYEVTQDYDRMGMRLKGPSLPIAEELSMPSEALVRGAVQVPGHGDPIVLLADHQTTGGYPKISTVITADQDQLTQARARDKVRLASATPAEAVKLARAQHAKVTTYLESIAELRGSFEDRLRRSNLISGVVGDEF</sequence>
<name>A0ABV5JF74_9RHOB</name>
<accession>A0ABV5JF74</accession>
<dbReference type="PANTHER" id="PTHR43309">
    <property type="entry name" value="5-OXOPROLINASE SUBUNIT C"/>
    <property type="match status" value="1"/>
</dbReference>
<keyword evidence="6" id="KW-1185">Reference proteome</keyword>
<keyword evidence="3" id="KW-0067">ATP-binding</keyword>
<dbReference type="SMART" id="SM00797">
    <property type="entry name" value="AHS2"/>
    <property type="match status" value="1"/>
</dbReference>
<evidence type="ECO:0000256" key="2">
    <source>
        <dbReference type="ARBA" id="ARBA00022801"/>
    </source>
</evidence>
<protein>
    <submittedName>
        <fullName evidence="5">Biotin-dependent carboxyltransferase family protein</fullName>
    </submittedName>
</protein>
<dbReference type="EMBL" id="JBHMEA010000038">
    <property type="protein sequence ID" value="MFB9232112.1"/>
    <property type="molecule type" value="Genomic_DNA"/>
</dbReference>
<dbReference type="PANTHER" id="PTHR43309:SF3">
    <property type="entry name" value="5-OXOPROLINASE SUBUNIT C"/>
    <property type="match status" value="1"/>
</dbReference>
<evidence type="ECO:0000313" key="5">
    <source>
        <dbReference type="EMBL" id="MFB9232112.1"/>
    </source>
</evidence>
<dbReference type="InterPro" id="IPR029000">
    <property type="entry name" value="Cyclophilin-like_dom_sf"/>
</dbReference>
<dbReference type="RefSeq" id="WP_213889980.1">
    <property type="nucleotide sequence ID" value="NZ_JAGFNU010000008.1"/>
</dbReference>